<evidence type="ECO:0000259" key="5">
    <source>
        <dbReference type="Pfam" id="PF00419"/>
    </source>
</evidence>
<evidence type="ECO:0000256" key="2">
    <source>
        <dbReference type="ARBA" id="ARBA00006671"/>
    </source>
</evidence>
<gene>
    <name evidence="7" type="ORF">O1Q98_07305</name>
</gene>
<evidence type="ECO:0000256" key="3">
    <source>
        <dbReference type="ARBA" id="ARBA00023263"/>
    </source>
</evidence>
<dbReference type="PANTHER" id="PTHR33420">
    <property type="entry name" value="FIMBRIAL SUBUNIT ELFA-RELATED"/>
    <property type="match status" value="1"/>
</dbReference>
<dbReference type="Proteomes" id="UP001219630">
    <property type="component" value="Chromosome"/>
</dbReference>
<evidence type="ECO:0000313" key="8">
    <source>
        <dbReference type="Proteomes" id="UP001219630"/>
    </source>
</evidence>
<dbReference type="CDD" id="cd10466">
    <property type="entry name" value="FimH_man-bind"/>
    <property type="match status" value="1"/>
</dbReference>
<dbReference type="EMBL" id="CP114280">
    <property type="protein sequence ID" value="WFN57576.1"/>
    <property type="molecule type" value="Genomic_DNA"/>
</dbReference>
<evidence type="ECO:0000313" key="7">
    <source>
        <dbReference type="EMBL" id="WFN57576.1"/>
    </source>
</evidence>
<feature type="chain" id="PRO_5046683743" evidence="4">
    <location>
        <begin position="23"/>
        <end position="301"/>
    </location>
</feature>
<dbReference type="InterPro" id="IPR008966">
    <property type="entry name" value="Adhesion_dom_sf"/>
</dbReference>
<dbReference type="InterPro" id="IPR050263">
    <property type="entry name" value="Bact_Fimbrial_Adh_Pro"/>
</dbReference>
<dbReference type="PANTHER" id="PTHR33420:SF14">
    <property type="entry name" value="TYPE 1 FIMBRIN D-MANNOSE SPECIFIC ADHESIN"/>
    <property type="match status" value="1"/>
</dbReference>
<reference evidence="7 8" key="1">
    <citation type="submission" date="2022-12" db="EMBL/GenBank/DDBJ databases">
        <title>Complete genome sequencing of Dickeya lacustris type strain LMG30899.</title>
        <authorList>
            <person name="Dobhal S."/>
            <person name="Arizala D."/>
            <person name="Arif M."/>
        </authorList>
    </citation>
    <scope>NUCLEOTIDE SEQUENCE [LARGE SCALE GENOMIC DNA]</scope>
    <source>
        <strain evidence="7 8">LMG30899</strain>
    </source>
</reference>
<organism evidence="7 8">
    <name type="scientific">Dickeya lacustris</name>
    <dbReference type="NCBI Taxonomy" id="2259638"/>
    <lineage>
        <taxon>Bacteria</taxon>
        <taxon>Pseudomonadati</taxon>
        <taxon>Pseudomonadota</taxon>
        <taxon>Gammaproteobacteria</taxon>
        <taxon>Enterobacterales</taxon>
        <taxon>Pectobacteriaceae</taxon>
        <taxon>Dickeya</taxon>
    </lineage>
</organism>
<comment type="similarity">
    <text evidence="2">Belongs to the fimbrial protein family.</text>
</comment>
<comment type="subcellular location">
    <subcellularLocation>
        <location evidence="1">Fimbrium</location>
    </subcellularLocation>
</comment>
<protein>
    <submittedName>
        <fullName evidence="7">Fimbrial protein</fullName>
    </submittedName>
</protein>
<feature type="domain" description="Fimbrial-type adhesion" evidence="5">
    <location>
        <begin position="184"/>
        <end position="301"/>
    </location>
</feature>
<keyword evidence="3" id="KW-0281">Fimbrium</keyword>
<accession>A0ABY8GC51</accession>
<feature type="domain" description="FimH mannose-binding" evidence="6">
    <location>
        <begin position="27"/>
        <end position="169"/>
    </location>
</feature>
<dbReference type="Gene3D" id="2.60.40.1090">
    <property type="entry name" value="Fimbrial-type adhesion domain"/>
    <property type="match status" value="2"/>
</dbReference>
<dbReference type="InterPro" id="IPR000259">
    <property type="entry name" value="Adhesion_dom_fimbrial"/>
</dbReference>
<evidence type="ECO:0000256" key="1">
    <source>
        <dbReference type="ARBA" id="ARBA00004561"/>
    </source>
</evidence>
<evidence type="ECO:0000259" key="6">
    <source>
        <dbReference type="Pfam" id="PF09160"/>
    </source>
</evidence>
<feature type="signal peptide" evidence="4">
    <location>
        <begin position="1"/>
        <end position="22"/>
    </location>
</feature>
<evidence type="ECO:0000256" key="4">
    <source>
        <dbReference type="SAM" id="SignalP"/>
    </source>
</evidence>
<dbReference type="InterPro" id="IPR036937">
    <property type="entry name" value="Adhesion_dom_fimbrial_sf"/>
</dbReference>
<name>A0ABY8GC51_9GAMM</name>
<dbReference type="Pfam" id="PF00419">
    <property type="entry name" value="Fimbrial"/>
    <property type="match status" value="1"/>
</dbReference>
<sequence length="301" mass="31661">MAGQLTLLCIALVSFYPITSQAFSCRTSSRAGITSGNVDIYVNMQPAIGVGQNLVVDLSKEIFCKNDMPGIKQEDVINLRSGSLFNGGLQSFRGTVYFNGASYPFPLSGDTAPLIYSNRDDTYKPWPVRLYLTPLGGAGGVAITNGSLIATLSMYKYNKYYGDTANFTWRIYANNSVVVPVGGCDVSSRDITVTLPDYPGTSPVPLTVHCAQRQQLSYYLTGATADASRTVFTNTASAAATGVGVQLSGPGGVIAANQHVSLGQVGTSPVSLGLKAAYSRTNGPVTAGAVQSVVGVTFIYQ</sequence>
<dbReference type="Pfam" id="PF09160">
    <property type="entry name" value="FimH_man-bind"/>
    <property type="match status" value="1"/>
</dbReference>
<keyword evidence="8" id="KW-1185">Reference proteome</keyword>
<dbReference type="InterPro" id="IPR015243">
    <property type="entry name" value="FimH_man-bd"/>
</dbReference>
<keyword evidence="4" id="KW-0732">Signal</keyword>
<dbReference type="SUPFAM" id="SSF49401">
    <property type="entry name" value="Bacterial adhesins"/>
    <property type="match status" value="2"/>
</dbReference>
<proteinExistence type="inferred from homology"/>